<dbReference type="GO" id="GO:0006574">
    <property type="term" value="P:L-valine catabolic process"/>
    <property type="evidence" value="ECO:0007669"/>
    <property type="project" value="TreeGrafter"/>
</dbReference>
<dbReference type="CDD" id="cd06558">
    <property type="entry name" value="crotonase-like"/>
    <property type="match status" value="1"/>
</dbReference>
<dbReference type="GO" id="GO:0005829">
    <property type="term" value="C:cytosol"/>
    <property type="evidence" value="ECO:0007669"/>
    <property type="project" value="TreeGrafter"/>
</dbReference>
<dbReference type="Gene3D" id="3.90.226.10">
    <property type="entry name" value="2-enoyl-CoA Hydratase, Chain A, domain 1"/>
    <property type="match status" value="1"/>
</dbReference>
<dbReference type="SUPFAM" id="SSF52096">
    <property type="entry name" value="ClpP/crotonase"/>
    <property type="match status" value="1"/>
</dbReference>
<evidence type="ECO:0000256" key="2">
    <source>
        <dbReference type="ARBA" id="ARBA00011915"/>
    </source>
</evidence>
<dbReference type="EMBL" id="MDHN01000010">
    <property type="protein sequence ID" value="OFC71710.1"/>
    <property type="molecule type" value="Genomic_DNA"/>
</dbReference>
<dbReference type="GO" id="GO:0003860">
    <property type="term" value="F:3-hydroxyisobutyryl-CoA hydrolase activity"/>
    <property type="evidence" value="ECO:0007669"/>
    <property type="project" value="UniProtKB-EC"/>
</dbReference>
<keyword evidence="3" id="KW-0378">Hydrolase</keyword>
<dbReference type="PANTHER" id="PTHR43176">
    <property type="entry name" value="3-HYDROXYISOBUTYRYL-COA HYDROLASE-RELATED"/>
    <property type="match status" value="1"/>
</dbReference>
<protein>
    <recommendedName>
        <fullName evidence="2">3-hydroxyisobutyryl-CoA hydrolase</fullName>
        <ecNumber evidence="2">3.1.2.4</ecNumber>
    </recommendedName>
</protein>
<evidence type="ECO:0000256" key="3">
    <source>
        <dbReference type="ARBA" id="ARBA00022801"/>
    </source>
</evidence>
<dbReference type="InterPro" id="IPR029045">
    <property type="entry name" value="ClpP/crotonase-like_dom_sf"/>
</dbReference>
<dbReference type="InterPro" id="IPR032259">
    <property type="entry name" value="HIBYL-CoA-H"/>
</dbReference>
<dbReference type="PANTHER" id="PTHR43176:SF3">
    <property type="entry name" value="3-HYDROXYISOBUTYRYL-COA HYDROLASE, MITOCHONDRIAL"/>
    <property type="match status" value="1"/>
</dbReference>
<evidence type="ECO:0000313" key="5">
    <source>
        <dbReference type="EMBL" id="OFC71710.1"/>
    </source>
</evidence>
<dbReference type="EC" id="3.1.2.4" evidence="2"/>
<accession>A0A1E7ZE03</accession>
<evidence type="ECO:0000259" key="4">
    <source>
        <dbReference type="Pfam" id="PF16113"/>
    </source>
</evidence>
<evidence type="ECO:0000313" key="6">
    <source>
        <dbReference type="Proteomes" id="UP000175691"/>
    </source>
</evidence>
<comment type="caution">
    <text evidence="5">The sequence shown here is derived from an EMBL/GenBank/DDBJ whole genome shotgun (WGS) entry which is preliminary data.</text>
</comment>
<name>A0A1E7ZE03_9ALTE</name>
<reference evidence="5 6" key="1">
    <citation type="submission" date="2016-08" db="EMBL/GenBank/DDBJ databases">
        <authorList>
            <person name="Seilhamer J.J."/>
        </authorList>
    </citation>
    <scope>NUCLEOTIDE SEQUENCE [LARGE SCALE GENOMIC DNA]</scope>
    <source>
        <strain evidence="5 6">KCTC 42603</strain>
    </source>
</reference>
<dbReference type="Proteomes" id="UP000175691">
    <property type="component" value="Unassembled WGS sequence"/>
</dbReference>
<dbReference type="STRING" id="1656094.BFC18_06010"/>
<dbReference type="InterPro" id="IPR045004">
    <property type="entry name" value="ECH_dom"/>
</dbReference>
<dbReference type="AlphaFoldDB" id="A0A1E7ZE03"/>
<dbReference type="NCBIfam" id="NF004127">
    <property type="entry name" value="PRK05617.1"/>
    <property type="match status" value="1"/>
</dbReference>
<feature type="domain" description="Enoyl-CoA hydratase/isomerase" evidence="4">
    <location>
        <begin position="23"/>
        <end position="365"/>
    </location>
</feature>
<sequence>MLVNEQQKVIATEHRTRCGQRFGQLTLNKPKALNALDVDMATTMLAVLKQWEQADDMVFVLIDSVGDKAFCAGGDIVSMYHAMAEQPDTVPPFIKSFFTVEYELDHTIHTFSKPVVVWGSGIVMGGGMGLLQGASHRVVTETSKLAMPEISIGLFPDVGASFFLPRLHHKLGLFLGMTAAQLNGAESVNYGMADFLCNSGGLNALISQWQDTDWSSTASPGSALSRLLQDHSATIAPDDGIALNDRVAPWLAEIERICAASTASVVKAGLLAIDAGEDPWLRRAQQSLSAGSSLTAALFFSQFSKGAQLSLSDCFRMELIMACRCAEFGELKEGIRALLIDKDGNPAWRFNHIDAIPDDVVAGFFAPPWEEAHPLVHLGES</sequence>
<proteinExistence type="predicted"/>
<dbReference type="RefSeq" id="WP_070124050.1">
    <property type="nucleotide sequence ID" value="NZ_MDHN01000010.1"/>
</dbReference>
<comment type="catalytic activity">
    <reaction evidence="1">
        <text>3-hydroxy-2-methylpropanoyl-CoA + H2O = 3-hydroxy-2-methylpropanoate + CoA + H(+)</text>
        <dbReference type="Rhea" id="RHEA:20888"/>
        <dbReference type="ChEBI" id="CHEBI:11805"/>
        <dbReference type="ChEBI" id="CHEBI:15377"/>
        <dbReference type="ChEBI" id="CHEBI:15378"/>
        <dbReference type="ChEBI" id="CHEBI:57287"/>
        <dbReference type="ChEBI" id="CHEBI:57340"/>
        <dbReference type="EC" id="3.1.2.4"/>
    </reaction>
</comment>
<dbReference type="OrthoDB" id="9790967at2"/>
<organism evidence="5 6">
    <name type="scientific">Alteromonas confluentis</name>
    <dbReference type="NCBI Taxonomy" id="1656094"/>
    <lineage>
        <taxon>Bacteria</taxon>
        <taxon>Pseudomonadati</taxon>
        <taxon>Pseudomonadota</taxon>
        <taxon>Gammaproteobacteria</taxon>
        <taxon>Alteromonadales</taxon>
        <taxon>Alteromonadaceae</taxon>
        <taxon>Alteromonas/Salinimonas group</taxon>
        <taxon>Alteromonas</taxon>
    </lineage>
</organism>
<dbReference type="Pfam" id="PF16113">
    <property type="entry name" value="ECH_2"/>
    <property type="match status" value="1"/>
</dbReference>
<evidence type="ECO:0000256" key="1">
    <source>
        <dbReference type="ARBA" id="ARBA00001709"/>
    </source>
</evidence>
<gene>
    <name evidence="5" type="ORF">BFC18_06010</name>
</gene>
<keyword evidence="6" id="KW-1185">Reference proteome</keyword>